<dbReference type="InterPro" id="IPR001138">
    <property type="entry name" value="Zn2Cys6_DnaBD"/>
</dbReference>
<evidence type="ECO:0000313" key="3">
    <source>
        <dbReference type="Proteomes" id="UP000076837"/>
    </source>
</evidence>
<dbReference type="SUPFAM" id="SSF57701">
    <property type="entry name" value="Zn2/Cys6 DNA-binding domain"/>
    <property type="match status" value="1"/>
</dbReference>
<dbReference type="PANTHER" id="PTHR47784">
    <property type="entry name" value="STEROL UPTAKE CONTROL PROTEIN 2"/>
    <property type="match status" value="1"/>
</dbReference>
<protein>
    <submittedName>
        <fullName evidence="2">Sequence-specific DNA binding RNA polymerase II transcription factor</fullName>
    </submittedName>
</protein>
<feature type="compositionally biased region" description="Polar residues" evidence="1">
    <location>
        <begin position="46"/>
        <end position="60"/>
    </location>
</feature>
<comment type="caution">
    <text evidence="2">The sequence shown here is derived from an EMBL/GenBank/DDBJ whole genome shotgun (WGS) entry which is preliminary data.</text>
</comment>
<dbReference type="GO" id="GO:0001228">
    <property type="term" value="F:DNA-binding transcription activator activity, RNA polymerase II-specific"/>
    <property type="evidence" value="ECO:0007669"/>
    <property type="project" value="TreeGrafter"/>
</dbReference>
<gene>
    <name evidence="2" type="ORF">ST47_g6354</name>
</gene>
<organism evidence="2 3">
    <name type="scientific">Didymella rabiei</name>
    <name type="common">Chickpea ascochyta blight fungus</name>
    <name type="synonym">Mycosphaerella rabiei</name>
    <dbReference type="NCBI Taxonomy" id="5454"/>
    <lineage>
        <taxon>Eukaryota</taxon>
        <taxon>Fungi</taxon>
        <taxon>Dikarya</taxon>
        <taxon>Ascomycota</taxon>
        <taxon>Pezizomycotina</taxon>
        <taxon>Dothideomycetes</taxon>
        <taxon>Pleosporomycetidae</taxon>
        <taxon>Pleosporales</taxon>
        <taxon>Pleosporineae</taxon>
        <taxon>Didymellaceae</taxon>
        <taxon>Ascochyta</taxon>
    </lineage>
</organism>
<feature type="compositionally biased region" description="Low complexity" evidence="1">
    <location>
        <begin position="24"/>
        <end position="36"/>
    </location>
</feature>
<feature type="compositionally biased region" description="Polar residues" evidence="1">
    <location>
        <begin position="105"/>
        <end position="117"/>
    </location>
</feature>
<reference evidence="2 3" key="1">
    <citation type="journal article" date="2016" name="Sci. Rep.">
        <title>Draft genome sequencing and secretome analysis of fungal phytopathogen Ascochyta rabiei provides insight into the necrotrophic effector repertoire.</title>
        <authorList>
            <person name="Verma S."/>
            <person name="Gazara R.K."/>
            <person name="Nizam S."/>
            <person name="Parween S."/>
            <person name="Chattopadhyay D."/>
            <person name="Verma P.K."/>
        </authorList>
    </citation>
    <scope>NUCLEOTIDE SEQUENCE [LARGE SCALE GENOMIC DNA]</scope>
    <source>
        <strain evidence="2 3">ArDII</strain>
    </source>
</reference>
<dbReference type="Proteomes" id="UP000076837">
    <property type="component" value="Unassembled WGS sequence"/>
</dbReference>
<sequence>MGANQSQPRTISPEPYVSPEERAQAQAEMRAKQQAALDKRFAAQQRKPSPISTVDAPQSTSGSKKLSALEKLSKENCDEARPRCGNCVRLDIHCNWPVIQNQYSASSPQSNVSNHASPLTLEQRPVPSPDNHEPGDADLSIPDLRLLHHWMSNCYQSLRPYEISYKEDTIWRDECTEIAFEHPFLLHGYLALSAVHKAHTVPGADRQSLLLQADSHICRGLAVYRKHLEAPIIERAVPMFMTSTVLFTYNLGSAQLEKPEDPIDGIHHCFRLLAGIKIVVMPFWLQIKDTTVFSHIVDLAEGDDLESLDARGKDDTTPEILALEELTGYLLNTRDREACLTETDQLHTTSVRLRHISVRSDEYSLILSWAAQLQEHFMNLVSAHNPVACVIVVYFAALLAQSRPVWWVGNWPQWLLTACEQLLSATPELLKWIDWPRRIINSRTWSIVSTPVSFDHPNTGP</sequence>
<dbReference type="PANTHER" id="PTHR47784:SF4">
    <property type="entry name" value="ZN(II)2CYS6 TRANSCRIPTION FACTOR (EUROFUNG)"/>
    <property type="match status" value="1"/>
</dbReference>
<keyword evidence="3" id="KW-1185">Reference proteome</keyword>
<feature type="region of interest" description="Disordered" evidence="1">
    <location>
        <begin position="105"/>
        <end position="138"/>
    </location>
</feature>
<dbReference type="AlphaFoldDB" id="A0A163CHA7"/>
<name>A0A163CHA7_DIDRA</name>
<feature type="compositionally biased region" description="Polar residues" evidence="1">
    <location>
        <begin position="1"/>
        <end position="10"/>
    </location>
</feature>
<evidence type="ECO:0000256" key="1">
    <source>
        <dbReference type="SAM" id="MobiDB-lite"/>
    </source>
</evidence>
<feature type="region of interest" description="Disordered" evidence="1">
    <location>
        <begin position="1"/>
        <end position="67"/>
    </location>
</feature>
<dbReference type="InterPro" id="IPR036864">
    <property type="entry name" value="Zn2-C6_fun-type_DNA-bd_sf"/>
</dbReference>
<dbReference type="OrthoDB" id="4937900at2759"/>
<accession>A0A163CHA7</accession>
<dbReference type="InterPro" id="IPR053157">
    <property type="entry name" value="Sterol_Uptake_Regulator"/>
</dbReference>
<dbReference type="GO" id="GO:0008270">
    <property type="term" value="F:zinc ion binding"/>
    <property type="evidence" value="ECO:0007669"/>
    <property type="project" value="InterPro"/>
</dbReference>
<dbReference type="EMBL" id="JYNV01000213">
    <property type="protein sequence ID" value="KZM22461.1"/>
    <property type="molecule type" value="Genomic_DNA"/>
</dbReference>
<evidence type="ECO:0000313" key="2">
    <source>
        <dbReference type="EMBL" id="KZM22461.1"/>
    </source>
</evidence>
<dbReference type="STRING" id="5454.A0A163CHA7"/>
<proteinExistence type="predicted"/>
<dbReference type="CDD" id="cd00067">
    <property type="entry name" value="GAL4"/>
    <property type="match status" value="1"/>
</dbReference>